<evidence type="ECO:0000256" key="1">
    <source>
        <dbReference type="SAM" id="Coils"/>
    </source>
</evidence>
<dbReference type="InterPro" id="IPR016187">
    <property type="entry name" value="CTDL_fold"/>
</dbReference>
<dbReference type="SUPFAM" id="SSF56436">
    <property type="entry name" value="C-type lectin-like"/>
    <property type="match status" value="1"/>
</dbReference>
<proteinExistence type="predicted"/>
<dbReference type="Proteomes" id="UP000887575">
    <property type="component" value="Unassembled WGS sequence"/>
</dbReference>
<evidence type="ECO:0000259" key="2">
    <source>
        <dbReference type="PROSITE" id="PS50041"/>
    </source>
</evidence>
<feature type="domain" description="C-type lectin" evidence="2">
    <location>
        <begin position="59"/>
        <end position="131"/>
    </location>
</feature>
<accession>A0AAF3EZ31</accession>
<reference evidence="4" key="1">
    <citation type="submission" date="2024-02" db="UniProtKB">
        <authorList>
            <consortium name="WormBaseParasite"/>
        </authorList>
    </citation>
    <scope>IDENTIFICATION</scope>
</reference>
<dbReference type="InterPro" id="IPR001304">
    <property type="entry name" value="C-type_lectin-like"/>
</dbReference>
<dbReference type="WBParaSite" id="MBELARI_LOCUS18771">
    <property type="protein sequence ID" value="MBELARI_LOCUS18771"/>
    <property type="gene ID" value="MBELARI_LOCUS18771"/>
</dbReference>
<dbReference type="AlphaFoldDB" id="A0AAF3EZ31"/>
<protein>
    <recommendedName>
        <fullName evidence="2">C-type lectin domain-containing protein</fullName>
    </recommendedName>
</protein>
<keyword evidence="3" id="KW-1185">Reference proteome</keyword>
<feature type="coiled-coil region" evidence="1">
    <location>
        <begin position="19"/>
        <end position="46"/>
    </location>
</feature>
<dbReference type="PROSITE" id="PS50041">
    <property type="entry name" value="C_TYPE_LECTIN_2"/>
    <property type="match status" value="1"/>
</dbReference>
<evidence type="ECO:0000313" key="3">
    <source>
        <dbReference type="Proteomes" id="UP000887575"/>
    </source>
</evidence>
<dbReference type="InterPro" id="IPR016186">
    <property type="entry name" value="C-type_lectin-like/link_sf"/>
</dbReference>
<sequence length="131" mass="14834">MTIFLVLGAAAPTSDSNEISKLQSRVEALETKMEEISSSKSNHKKKSSSLFHIIQCGGWSHFNGSCYQASFLRNVGADLISIHSKEEQRFVHELVVEKSHNCWIGLRRNRLAMEPMDKSFNSLDTTRWFSA</sequence>
<dbReference type="Gene3D" id="3.10.100.10">
    <property type="entry name" value="Mannose-Binding Protein A, subunit A"/>
    <property type="match status" value="1"/>
</dbReference>
<organism evidence="3 4">
    <name type="scientific">Mesorhabditis belari</name>
    <dbReference type="NCBI Taxonomy" id="2138241"/>
    <lineage>
        <taxon>Eukaryota</taxon>
        <taxon>Metazoa</taxon>
        <taxon>Ecdysozoa</taxon>
        <taxon>Nematoda</taxon>
        <taxon>Chromadorea</taxon>
        <taxon>Rhabditida</taxon>
        <taxon>Rhabditina</taxon>
        <taxon>Rhabditomorpha</taxon>
        <taxon>Rhabditoidea</taxon>
        <taxon>Rhabditidae</taxon>
        <taxon>Mesorhabditinae</taxon>
        <taxon>Mesorhabditis</taxon>
    </lineage>
</organism>
<evidence type="ECO:0000313" key="4">
    <source>
        <dbReference type="WBParaSite" id="MBELARI_LOCUS18771"/>
    </source>
</evidence>
<keyword evidence="1" id="KW-0175">Coiled coil</keyword>
<name>A0AAF3EZ31_9BILA</name>
<dbReference type="Pfam" id="PF00059">
    <property type="entry name" value="Lectin_C"/>
    <property type="match status" value="1"/>
</dbReference>